<comment type="caution">
    <text evidence="8">The sequence shown here is derived from an EMBL/GenBank/DDBJ whole genome shotgun (WGS) entry which is preliminary data.</text>
</comment>
<dbReference type="InterPro" id="IPR036764">
    <property type="entry name" value="Peptidase_Prp_sf"/>
</dbReference>
<dbReference type="SUPFAM" id="SSF118010">
    <property type="entry name" value="TM1457-like"/>
    <property type="match status" value="1"/>
</dbReference>
<feature type="region of interest" description="Disordered" evidence="7">
    <location>
        <begin position="282"/>
        <end position="302"/>
    </location>
</feature>
<accession>A0AA37IZD6</accession>
<evidence type="ECO:0000256" key="2">
    <source>
        <dbReference type="ARBA" id="ARBA00022670"/>
    </source>
</evidence>
<keyword evidence="3" id="KW-0378">Hydrolase</keyword>
<dbReference type="GO" id="GO:0042254">
    <property type="term" value="P:ribosome biogenesis"/>
    <property type="evidence" value="ECO:0007669"/>
    <property type="project" value="UniProtKB-KW"/>
</dbReference>
<evidence type="ECO:0000313" key="8">
    <source>
        <dbReference type="EMBL" id="GJN65139.1"/>
    </source>
</evidence>
<gene>
    <name evidence="8" type="ORF">JCM17207_17640</name>
</gene>
<keyword evidence="1" id="KW-0690">Ribosome biogenesis</keyword>
<keyword evidence="4" id="KW-0788">Thiol protease</keyword>
<organism evidence="8 9">
    <name type="scientific">Faecalibacterium gallinarum</name>
    <dbReference type="NCBI Taxonomy" id="2903556"/>
    <lineage>
        <taxon>Bacteria</taxon>
        <taxon>Bacillati</taxon>
        <taxon>Bacillota</taxon>
        <taxon>Clostridia</taxon>
        <taxon>Eubacteriales</taxon>
        <taxon>Oscillospiraceae</taxon>
        <taxon>Faecalibacterium</taxon>
    </lineage>
</organism>
<evidence type="ECO:0000256" key="4">
    <source>
        <dbReference type="ARBA" id="ARBA00022807"/>
    </source>
</evidence>
<evidence type="ECO:0000256" key="1">
    <source>
        <dbReference type="ARBA" id="ARBA00022517"/>
    </source>
</evidence>
<protein>
    <recommendedName>
        <fullName evidence="6">Ribosomal processing cysteine protease Prp</fullName>
    </recommendedName>
</protein>
<name>A0AA37IZD6_9FIRM</name>
<feature type="compositionally biased region" description="Basic and acidic residues" evidence="7">
    <location>
        <begin position="156"/>
        <end position="186"/>
    </location>
</feature>
<evidence type="ECO:0000256" key="5">
    <source>
        <dbReference type="ARBA" id="ARBA00044503"/>
    </source>
</evidence>
<feature type="region of interest" description="Disordered" evidence="7">
    <location>
        <begin position="129"/>
        <end position="199"/>
    </location>
</feature>
<dbReference type="EMBL" id="BQKV01000065">
    <property type="protein sequence ID" value="GJN65139.1"/>
    <property type="molecule type" value="Genomic_DNA"/>
</dbReference>
<dbReference type="GO" id="GO:0006508">
    <property type="term" value="P:proteolysis"/>
    <property type="evidence" value="ECO:0007669"/>
    <property type="project" value="UniProtKB-KW"/>
</dbReference>
<dbReference type="Proteomes" id="UP001055185">
    <property type="component" value="Unassembled WGS sequence"/>
</dbReference>
<dbReference type="CDD" id="cd16332">
    <property type="entry name" value="Prp-like"/>
    <property type="match status" value="1"/>
</dbReference>
<dbReference type="GO" id="GO:0008234">
    <property type="term" value="F:cysteine-type peptidase activity"/>
    <property type="evidence" value="ECO:0007669"/>
    <property type="project" value="UniProtKB-KW"/>
</dbReference>
<dbReference type="RefSeq" id="WP_238317389.1">
    <property type="nucleotide sequence ID" value="NZ_BQKV01000065.1"/>
</dbReference>
<keyword evidence="2" id="KW-0645">Protease</keyword>
<evidence type="ECO:0000256" key="3">
    <source>
        <dbReference type="ARBA" id="ARBA00022801"/>
    </source>
</evidence>
<dbReference type="Pfam" id="PF04327">
    <property type="entry name" value="Peptidase_Prp"/>
    <property type="match status" value="1"/>
</dbReference>
<evidence type="ECO:0000313" key="9">
    <source>
        <dbReference type="Proteomes" id="UP001055185"/>
    </source>
</evidence>
<keyword evidence="9" id="KW-1185">Reference proteome</keyword>
<dbReference type="InterPro" id="IPR007422">
    <property type="entry name" value="Peptidase_Prp"/>
</dbReference>
<sequence>MIKVIYSELDGPKGPTCRLEATGHAGYAPAGQDIVCAGASTLMQALVYLLAGTEGTASLATDRPEGPSVTVTAVPDAVRQPCVEGAFELAKAGFALLAERYPDNLSYCDTSARGEKAMMDLQLFAEGAEGAEGSPAPALSRAQQQQAIAAGTLKPAEARREAAPAEPKPKTESPRPTRPADADPAFRRLPTPGRPALTPQGRQLIGRLHARWAAEEARMRQVQPSFSLRQELKNPEMRRLMQLPGMRMADAYRLVHYEDAMRATARRVEQGVMERVRQRGARPLENGARPSSAAAVKPDVSKMTRAQREQLERLALHGAKIQF</sequence>
<evidence type="ECO:0000256" key="6">
    <source>
        <dbReference type="ARBA" id="ARBA00044538"/>
    </source>
</evidence>
<comment type="similarity">
    <text evidence="5">Belongs to the Prp family.</text>
</comment>
<proteinExistence type="inferred from homology"/>
<reference evidence="8" key="1">
    <citation type="journal article" date="2022" name="Int. J. Syst. Evol. Microbiol.">
        <title>Genome-based, phenotypic and chemotaxonomic classification of Faecalibacterium strains: proposal of three novel species Faecalibacterium duncaniae sp. nov., Faecalibacterium hattorii sp. nov. and Faecalibacterium gallinarum sp. nov. .</title>
        <authorList>
            <person name="Sakamoto M."/>
            <person name="Sakurai N."/>
            <person name="Tanno H."/>
            <person name="Iino T."/>
            <person name="Ohkuma M."/>
            <person name="Endo A."/>
        </authorList>
    </citation>
    <scope>NUCLEOTIDE SEQUENCE</scope>
    <source>
        <strain evidence="8">JCM 17207</strain>
    </source>
</reference>
<evidence type="ECO:0000256" key="7">
    <source>
        <dbReference type="SAM" id="MobiDB-lite"/>
    </source>
</evidence>
<dbReference type="AlphaFoldDB" id="A0AA37IZD6"/>
<dbReference type="Gene3D" id="3.30.70.1490">
    <property type="entry name" value="Cysteine protease Prp"/>
    <property type="match status" value="1"/>
</dbReference>